<reference evidence="11" key="2">
    <citation type="submission" date="2021-01" db="EMBL/GenBank/DDBJ databases">
        <authorList>
            <person name="Schikora-Tamarit M.A."/>
        </authorList>
    </citation>
    <scope>NUCLEOTIDE SEQUENCE</scope>
    <source>
        <strain evidence="11">CBS6075</strain>
    </source>
</reference>
<dbReference type="Gene3D" id="2.140.10.30">
    <property type="entry name" value="Dipeptidylpeptidase IV, N-terminal domain"/>
    <property type="match status" value="1"/>
</dbReference>
<evidence type="ECO:0008006" key="13">
    <source>
        <dbReference type="Google" id="ProtNLM"/>
    </source>
</evidence>
<dbReference type="Proteomes" id="UP000769157">
    <property type="component" value="Unassembled WGS sequence"/>
</dbReference>
<name>A0A9P8PCC7_9ASCO</name>
<dbReference type="PANTHER" id="PTHR11731">
    <property type="entry name" value="PROTEASE FAMILY S9B,C DIPEPTIDYL-PEPTIDASE IV-RELATED"/>
    <property type="match status" value="1"/>
</dbReference>
<evidence type="ECO:0000256" key="6">
    <source>
        <dbReference type="ARBA" id="ARBA00023180"/>
    </source>
</evidence>
<keyword evidence="4" id="KW-0378">Hydrolase</keyword>
<comment type="similarity">
    <text evidence="1">Belongs to the peptidase S9B family.</text>
</comment>
<feature type="region of interest" description="Disordered" evidence="7">
    <location>
        <begin position="118"/>
        <end position="147"/>
    </location>
</feature>
<keyword evidence="3" id="KW-0645">Protease</keyword>
<dbReference type="InterPro" id="IPR029058">
    <property type="entry name" value="AB_hydrolase_fold"/>
</dbReference>
<protein>
    <recommendedName>
        <fullName evidence="13">Dipeptidyl aminopeptidase A</fullName>
    </recommendedName>
</protein>
<evidence type="ECO:0000256" key="2">
    <source>
        <dbReference type="ARBA" id="ARBA00022438"/>
    </source>
</evidence>
<feature type="transmembrane region" description="Helical" evidence="8">
    <location>
        <begin position="84"/>
        <end position="103"/>
    </location>
</feature>
<reference evidence="11" key="1">
    <citation type="journal article" date="2021" name="Open Biol.">
        <title>Shared evolutionary footprints suggest mitochondrial oxidative damage underlies multiple complex I losses in fungi.</title>
        <authorList>
            <person name="Schikora-Tamarit M.A."/>
            <person name="Marcet-Houben M."/>
            <person name="Nosek J."/>
            <person name="Gabaldon T."/>
        </authorList>
    </citation>
    <scope>NUCLEOTIDE SEQUENCE</scope>
    <source>
        <strain evidence="11">CBS6075</strain>
    </source>
</reference>
<feature type="domain" description="Peptidase S9 prolyl oligopeptidase catalytic" evidence="9">
    <location>
        <begin position="679"/>
        <end position="877"/>
    </location>
</feature>
<dbReference type="RefSeq" id="XP_046063409.1">
    <property type="nucleotide sequence ID" value="XM_046203654.1"/>
</dbReference>
<keyword evidence="12" id="KW-1185">Reference proteome</keyword>
<dbReference type="GO" id="GO:0008239">
    <property type="term" value="F:dipeptidyl-peptidase activity"/>
    <property type="evidence" value="ECO:0007669"/>
    <property type="project" value="TreeGrafter"/>
</dbReference>
<evidence type="ECO:0000256" key="8">
    <source>
        <dbReference type="SAM" id="Phobius"/>
    </source>
</evidence>
<evidence type="ECO:0000256" key="1">
    <source>
        <dbReference type="ARBA" id="ARBA00006150"/>
    </source>
</evidence>
<dbReference type="Pfam" id="PF00930">
    <property type="entry name" value="DPPIV_N"/>
    <property type="match status" value="1"/>
</dbReference>
<dbReference type="GO" id="GO:0004177">
    <property type="term" value="F:aminopeptidase activity"/>
    <property type="evidence" value="ECO:0007669"/>
    <property type="project" value="UniProtKB-KW"/>
</dbReference>
<evidence type="ECO:0000256" key="7">
    <source>
        <dbReference type="SAM" id="MobiDB-lite"/>
    </source>
</evidence>
<dbReference type="EMBL" id="JAEUBE010000158">
    <property type="protein sequence ID" value="KAH3668995.1"/>
    <property type="molecule type" value="Genomic_DNA"/>
</dbReference>
<dbReference type="SUPFAM" id="SSF53474">
    <property type="entry name" value="alpha/beta-Hydrolases"/>
    <property type="match status" value="1"/>
</dbReference>
<dbReference type="Gene3D" id="3.40.50.1820">
    <property type="entry name" value="alpha/beta hydrolase"/>
    <property type="match status" value="1"/>
</dbReference>
<evidence type="ECO:0000313" key="11">
    <source>
        <dbReference type="EMBL" id="KAH3668995.1"/>
    </source>
</evidence>
<evidence type="ECO:0000256" key="4">
    <source>
        <dbReference type="ARBA" id="ARBA00022801"/>
    </source>
</evidence>
<dbReference type="OrthoDB" id="16520at2759"/>
<organism evidence="11 12">
    <name type="scientific">Ogataea philodendri</name>
    <dbReference type="NCBI Taxonomy" id="1378263"/>
    <lineage>
        <taxon>Eukaryota</taxon>
        <taxon>Fungi</taxon>
        <taxon>Dikarya</taxon>
        <taxon>Ascomycota</taxon>
        <taxon>Saccharomycotina</taxon>
        <taxon>Pichiomycetes</taxon>
        <taxon>Pichiales</taxon>
        <taxon>Pichiaceae</taxon>
        <taxon>Ogataea</taxon>
    </lineage>
</organism>
<dbReference type="GO" id="GO:0008236">
    <property type="term" value="F:serine-type peptidase activity"/>
    <property type="evidence" value="ECO:0007669"/>
    <property type="project" value="UniProtKB-KW"/>
</dbReference>
<dbReference type="SUPFAM" id="SSF82171">
    <property type="entry name" value="DPP6 N-terminal domain-like"/>
    <property type="match status" value="1"/>
</dbReference>
<dbReference type="FunFam" id="3.40.50.1820:FF:000003">
    <property type="entry name" value="Dipeptidyl peptidase 4"/>
    <property type="match status" value="1"/>
</dbReference>
<evidence type="ECO:0000313" key="12">
    <source>
        <dbReference type="Proteomes" id="UP000769157"/>
    </source>
</evidence>
<evidence type="ECO:0000259" key="9">
    <source>
        <dbReference type="Pfam" id="PF00326"/>
    </source>
</evidence>
<gene>
    <name evidence="11" type="ORF">OGAPHI_002750</name>
</gene>
<keyword evidence="6" id="KW-0325">Glycoprotein</keyword>
<dbReference type="GO" id="GO:0006508">
    <property type="term" value="P:proteolysis"/>
    <property type="evidence" value="ECO:0007669"/>
    <property type="project" value="UniProtKB-KW"/>
</dbReference>
<keyword evidence="5" id="KW-0720">Serine protease</keyword>
<keyword evidence="8" id="KW-0812">Transmembrane</keyword>
<dbReference type="InterPro" id="IPR050278">
    <property type="entry name" value="Serine_Prot_S9B/DPPIV"/>
</dbReference>
<keyword evidence="8" id="KW-0472">Membrane</keyword>
<dbReference type="PANTHER" id="PTHR11731:SF160">
    <property type="entry name" value="DIPEPTIDYL AMINOPEPTIDASE A"/>
    <property type="match status" value="1"/>
</dbReference>
<dbReference type="Pfam" id="PF00326">
    <property type="entry name" value="Peptidase_S9"/>
    <property type="match status" value="1"/>
</dbReference>
<dbReference type="GO" id="GO:0005886">
    <property type="term" value="C:plasma membrane"/>
    <property type="evidence" value="ECO:0007669"/>
    <property type="project" value="TreeGrafter"/>
</dbReference>
<feature type="compositionally biased region" description="Polar residues" evidence="7">
    <location>
        <begin position="119"/>
        <end position="143"/>
    </location>
</feature>
<dbReference type="InterPro" id="IPR001375">
    <property type="entry name" value="Peptidase_S9_cat"/>
</dbReference>
<keyword evidence="2" id="KW-0031">Aminopeptidase</keyword>
<comment type="caution">
    <text evidence="11">The sequence shown here is derived from an EMBL/GenBank/DDBJ whole genome shotgun (WGS) entry which is preliminary data.</text>
</comment>
<dbReference type="InterPro" id="IPR002469">
    <property type="entry name" value="Peptidase_S9B_N"/>
</dbReference>
<evidence type="ECO:0000259" key="10">
    <source>
        <dbReference type="Pfam" id="PF00930"/>
    </source>
</evidence>
<feature type="domain" description="Dipeptidylpeptidase IV N-terminal" evidence="10">
    <location>
        <begin position="228"/>
        <end position="583"/>
    </location>
</feature>
<evidence type="ECO:0000256" key="3">
    <source>
        <dbReference type="ARBA" id="ARBA00022670"/>
    </source>
</evidence>
<proteinExistence type="inferred from homology"/>
<dbReference type="GeneID" id="70234717"/>
<evidence type="ECO:0000256" key="5">
    <source>
        <dbReference type="ARBA" id="ARBA00022825"/>
    </source>
</evidence>
<dbReference type="AlphaFoldDB" id="A0A9P8PCC7"/>
<keyword evidence="8" id="KW-1133">Transmembrane helix</keyword>
<sequence length="883" mass="100302">MVANQDSSRLDSDIELQDQNSRRNSYELEQVNQFAIDEEDDSDLIYHPRLRNKRLSSHSGDVSGLSLKQRIRHSLSLPHNRRRLTIFSIVIFVIWLVLLISFANQGAFSNGNKPVPVANGTTGNADTDSNKPPQDSTEESAIQDSDDIKPMTLEAERMGSFYVFRYSLDFLDIPGLDFDQDEGLYLHTAGSIHFLRKASDPEYNAKLYEMNEVQQDGRSHHLSFVEVSSQLKKVLLVSEQTAEWRHSSYGVYWILDIESGEITPLYKKDDKLVQLSFAQFSPLGNYITFVYENNIYLLNLKTSEIIQVTKDGSSSIFNGKPDWVYEEEVLGSDRAIYWCPDESHFAFIKFDDSKVPEYDLEFFKDGKYPVTEKLKYPKPGYDNPIASVFVYSPESKSSVEVKHEGTKLGFDFVVYQVAWINANELLVKETDRTSRNVDVRVFKTEDGSSTVVRSYNTNDYEGWYVNNGDIFVVPTGGYIDTVVDNYRDHLAYFESATSAEPKIITTGDWDVVDGVAGYGKADKTVYFIGTAGNALEHQIYQVKLDGSDLRNLTNVEDISSYSLSVSSAGKYGFVQYKGPNLPTDKIVTMSTFSETNEEYVNSKNLNTAKLVADDLQHYQVPLKEYKTVTLEDGTTIDVIEVKPYNFNPENKYPVLVSVYGGPGAQKLSASFGYGFEEVSVSGLEIVVWYIDPRGTGGRGWKYKSFAKDKIGYWEPRDIVETAQRLIEQTDYIDMDLTAIWGWSYGGFTTLKTLEYDAGTTFKYGMAVAPVTNWELYDSIYTERYMGKPPENGNYESVSKIVDVNGFKQVTRFLVMHGTADDNVHFQNTLHLLDEFDKNGVENYDMHVFPDSNHNIAHNNANTIVYDKLYSWLKAAFDRKFTSL</sequence>
<accession>A0A9P8PCC7</accession>